<dbReference type="AlphaFoldDB" id="A0A401GHG0"/>
<evidence type="ECO:0000313" key="3">
    <source>
        <dbReference type="Proteomes" id="UP000287166"/>
    </source>
</evidence>
<comment type="caution">
    <text evidence="2">The sequence shown here is derived from an EMBL/GenBank/DDBJ whole genome shotgun (WGS) entry which is preliminary data.</text>
</comment>
<dbReference type="GeneID" id="38778554"/>
<gene>
    <name evidence="2" type="ORF">SCP_0400080</name>
</gene>
<accession>A0A401GHG0</accession>
<sequence length="72" mass="7820">MRRLQVALIMLCFRRDPAGIHGEVSCDRCCISHAQLGYSKDCSPPGVNTGPGYTVSKSTEDNEGVKQLPVPE</sequence>
<dbReference type="Proteomes" id="UP000287166">
    <property type="component" value="Unassembled WGS sequence"/>
</dbReference>
<organism evidence="2 3">
    <name type="scientific">Sparassis crispa</name>
    <dbReference type="NCBI Taxonomy" id="139825"/>
    <lineage>
        <taxon>Eukaryota</taxon>
        <taxon>Fungi</taxon>
        <taxon>Dikarya</taxon>
        <taxon>Basidiomycota</taxon>
        <taxon>Agaricomycotina</taxon>
        <taxon>Agaricomycetes</taxon>
        <taxon>Polyporales</taxon>
        <taxon>Sparassidaceae</taxon>
        <taxon>Sparassis</taxon>
    </lineage>
</organism>
<protein>
    <submittedName>
        <fullName evidence="2">Uncharacterized protein</fullName>
    </submittedName>
</protein>
<name>A0A401GHG0_9APHY</name>
<dbReference type="InParanoid" id="A0A401GHG0"/>
<dbReference type="RefSeq" id="XP_027612550.1">
    <property type="nucleotide sequence ID" value="XM_027756749.1"/>
</dbReference>
<keyword evidence="3" id="KW-1185">Reference proteome</keyword>
<feature type="region of interest" description="Disordered" evidence="1">
    <location>
        <begin position="43"/>
        <end position="72"/>
    </location>
</feature>
<evidence type="ECO:0000256" key="1">
    <source>
        <dbReference type="SAM" id="MobiDB-lite"/>
    </source>
</evidence>
<proteinExistence type="predicted"/>
<dbReference type="EMBL" id="BFAD01000004">
    <property type="protein sequence ID" value="GBE81637.1"/>
    <property type="molecule type" value="Genomic_DNA"/>
</dbReference>
<evidence type="ECO:0000313" key="2">
    <source>
        <dbReference type="EMBL" id="GBE81637.1"/>
    </source>
</evidence>
<reference evidence="2 3" key="1">
    <citation type="journal article" date="2018" name="Sci. Rep.">
        <title>Genome sequence of the cauliflower mushroom Sparassis crispa (Hanabiratake) and its association with beneficial usage.</title>
        <authorList>
            <person name="Kiyama R."/>
            <person name="Furutani Y."/>
            <person name="Kawaguchi K."/>
            <person name="Nakanishi T."/>
        </authorList>
    </citation>
    <scope>NUCLEOTIDE SEQUENCE [LARGE SCALE GENOMIC DNA]</scope>
</reference>